<keyword evidence="12" id="KW-1185">Reference proteome</keyword>
<accession>A0A8C8SDS9</accession>
<dbReference type="GO" id="GO:0042923">
    <property type="term" value="F:neuropeptide binding"/>
    <property type="evidence" value="ECO:0007669"/>
    <property type="project" value="TreeGrafter"/>
</dbReference>
<keyword evidence="3 9" id="KW-0812">Transmembrane</keyword>
<evidence type="ECO:0000259" key="10">
    <source>
        <dbReference type="PROSITE" id="PS50262"/>
    </source>
</evidence>
<feature type="domain" description="G-protein coupled receptors family 1 profile" evidence="10">
    <location>
        <begin position="26"/>
        <end position="281"/>
    </location>
</feature>
<proteinExistence type="predicted"/>
<dbReference type="InterPro" id="IPR017452">
    <property type="entry name" value="GPCR_Rhodpsn_7TM"/>
</dbReference>
<organism evidence="11 12">
    <name type="scientific">Pelusios castaneus</name>
    <name type="common">West African mud turtle</name>
    <dbReference type="NCBI Taxonomy" id="367368"/>
    <lineage>
        <taxon>Eukaryota</taxon>
        <taxon>Metazoa</taxon>
        <taxon>Chordata</taxon>
        <taxon>Craniata</taxon>
        <taxon>Vertebrata</taxon>
        <taxon>Euteleostomi</taxon>
        <taxon>Archelosauria</taxon>
        <taxon>Testudinata</taxon>
        <taxon>Testudines</taxon>
        <taxon>Pleurodira</taxon>
        <taxon>Pelomedusidae</taxon>
        <taxon>Pelusios</taxon>
    </lineage>
</organism>
<sequence>MPKAGTPVLRIFASIYFLIFLLGMPGNVLLLLVLIPDLMRSGASHVFRLTGPLMVNIALLDLLFFLYNVPIMFGNVLFRGWPLGYAMCLTYNSLSLLITFADFYSLLAISLLRYVAVIHPTRTRAASQRQIAWACAFIWLLAFLISIPLWLHYTTVEVAGETYCVNQMPKKELTLYFRLLGGVAFLPPLLLMILCYSRIICALWVRRMLAIHTASSLQVNWRATVMALVTMVTFVVMWVPYWLVVFLTKDDELLTTGPMYLASNLTTLLAYANRCVNPIICFSLSSQCQAGLRKLLGRMGWCHKRSGSLPTAHCSLPVALPAQCGLHVGLGHRRISWASSLKREPLLRSQVQSPPRMGVQYCTQPMSDSVHVLGMDQPRATSTVPPPKGSLAPTLLQPPGCGEEACVRV</sequence>
<reference evidence="11" key="2">
    <citation type="submission" date="2025-09" db="UniProtKB">
        <authorList>
            <consortium name="Ensembl"/>
        </authorList>
    </citation>
    <scope>IDENTIFICATION</scope>
</reference>
<evidence type="ECO:0000256" key="9">
    <source>
        <dbReference type="SAM" id="Phobius"/>
    </source>
</evidence>
<feature type="transmembrane region" description="Helical" evidence="9">
    <location>
        <begin position="46"/>
        <end position="69"/>
    </location>
</feature>
<dbReference type="Pfam" id="PF00001">
    <property type="entry name" value="7tm_1"/>
    <property type="match status" value="1"/>
</dbReference>
<dbReference type="Gene3D" id="1.20.1070.10">
    <property type="entry name" value="Rhodopsin 7-helix transmembrane proteins"/>
    <property type="match status" value="1"/>
</dbReference>
<dbReference type="GO" id="GO:0005886">
    <property type="term" value="C:plasma membrane"/>
    <property type="evidence" value="ECO:0007669"/>
    <property type="project" value="UniProtKB-SubCell"/>
</dbReference>
<evidence type="ECO:0000256" key="8">
    <source>
        <dbReference type="ARBA" id="ARBA00023224"/>
    </source>
</evidence>
<keyword evidence="4 9" id="KW-1133">Transmembrane helix</keyword>
<dbReference type="AlphaFoldDB" id="A0A8C8SDS9"/>
<evidence type="ECO:0000256" key="3">
    <source>
        <dbReference type="ARBA" id="ARBA00022692"/>
    </source>
</evidence>
<dbReference type="InterPro" id="IPR000276">
    <property type="entry name" value="GPCR_Rhodpsn"/>
</dbReference>
<dbReference type="CDD" id="cd00637">
    <property type="entry name" value="7tm_classA_rhodopsin-like"/>
    <property type="match status" value="1"/>
</dbReference>
<evidence type="ECO:0000256" key="2">
    <source>
        <dbReference type="ARBA" id="ARBA00022475"/>
    </source>
</evidence>
<dbReference type="Ensembl" id="ENSPCET00000019760.1">
    <property type="protein sequence ID" value="ENSPCEP00000019110.1"/>
    <property type="gene ID" value="ENSPCEG00000014861.1"/>
</dbReference>
<feature type="transmembrane region" description="Helical" evidence="9">
    <location>
        <begin position="225"/>
        <end position="244"/>
    </location>
</feature>
<name>A0A8C8SDS9_9SAUR</name>
<evidence type="ECO:0000256" key="4">
    <source>
        <dbReference type="ARBA" id="ARBA00022989"/>
    </source>
</evidence>
<dbReference type="GO" id="GO:0043005">
    <property type="term" value="C:neuron projection"/>
    <property type="evidence" value="ECO:0007669"/>
    <property type="project" value="TreeGrafter"/>
</dbReference>
<reference evidence="11" key="1">
    <citation type="submission" date="2025-08" db="UniProtKB">
        <authorList>
            <consortium name="Ensembl"/>
        </authorList>
    </citation>
    <scope>IDENTIFICATION</scope>
</reference>
<feature type="transmembrane region" description="Helical" evidence="9">
    <location>
        <begin position="131"/>
        <end position="151"/>
    </location>
</feature>
<keyword evidence="5" id="KW-0297">G-protein coupled receptor</keyword>
<dbReference type="PANTHER" id="PTHR24229:SF38">
    <property type="entry name" value="SOMATOSTATIN RECEPTOR TYPE 1"/>
    <property type="match status" value="1"/>
</dbReference>
<keyword evidence="8" id="KW-0807">Transducer</keyword>
<keyword evidence="7" id="KW-0675">Receptor</keyword>
<dbReference type="PANTHER" id="PTHR24229">
    <property type="entry name" value="NEUROPEPTIDES RECEPTOR"/>
    <property type="match status" value="1"/>
</dbReference>
<dbReference type="Proteomes" id="UP000694393">
    <property type="component" value="Unplaced"/>
</dbReference>
<dbReference type="PROSITE" id="PS50262">
    <property type="entry name" value="G_PROTEIN_RECEP_F1_2"/>
    <property type="match status" value="1"/>
</dbReference>
<evidence type="ECO:0000256" key="5">
    <source>
        <dbReference type="ARBA" id="ARBA00023040"/>
    </source>
</evidence>
<evidence type="ECO:0000313" key="12">
    <source>
        <dbReference type="Proteomes" id="UP000694393"/>
    </source>
</evidence>
<evidence type="ECO:0000256" key="6">
    <source>
        <dbReference type="ARBA" id="ARBA00023136"/>
    </source>
</evidence>
<dbReference type="GO" id="GO:0071392">
    <property type="term" value="P:cellular response to estradiol stimulus"/>
    <property type="evidence" value="ECO:0007669"/>
    <property type="project" value="TreeGrafter"/>
</dbReference>
<feature type="transmembrane region" description="Helical" evidence="9">
    <location>
        <begin position="89"/>
        <end position="111"/>
    </location>
</feature>
<protein>
    <recommendedName>
        <fullName evidence="10">G-protein coupled receptors family 1 profile domain-containing protein</fullName>
    </recommendedName>
</protein>
<evidence type="ECO:0000313" key="11">
    <source>
        <dbReference type="Ensembl" id="ENSPCEP00000019110.1"/>
    </source>
</evidence>
<feature type="transmembrane region" description="Helical" evidence="9">
    <location>
        <begin position="12"/>
        <end position="34"/>
    </location>
</feature>
<comment type="subcellular location">
    <subcellularLocation>
        <location evidence="1">Cell membrane</location>
        <topology evidence="1">Multi-pass membrane protein</topology>
    </subcellularLocation>
</comment>
<dbReference type="SUPFAM" id="SSF81321">
    <property type="entry name" value="Family A G protein-coupled receptor-like"/>
    <property type="match status" value="1"/>
</dbReference>
<keyword evidence="2" id="KW-1003">Cell membrane</keyword>
<dbReference type="GO" id="GO:0004994">
    <property type="term" value="F:somatostatin receptor activity"/>
    <property type="evidence" value="ECO:0007669"/>
    <property type="project" value="TreeGrafter"/>
</dbReference>
<dbReference type="PRINTS" id="PR00237">
    <property type="entry name" value="GPCRRHODOPSN"/>
</dbReference>
<evidence type="ECO:0000256" key="7">
    <source>
        <dbReference type="ARBA" id="ARBA00023170"/>
    </source>
</evidence>
<feature type="transmembrane region" description="Helical" evidence="9">
    <location>
        <begin position="175"/>
        <end position="205"/>
    </location>
</feature>
<keyword evidence="6 9" id="KW-0472">Membrane</keyword>
<evidence type="ECO:0000256" key="1">
    <source>
        <dbReference type="ARBA" id="ARBA00004651"/>
    </source>
</evidence>